<sequence>MTTCKQLEIRLEDRTPQKWCVSLREDVFKKFLSQGSPMTHKVFGDGSLFSPLLFGKFFDPSDAFPLWEFESDILLSNLRSSGQTTVDWLQTDQDYVLKAELPGVEKNDVQVYVENGKVVEISGQWKQQKESKSSDWRSGHWWEHGYVRRLELPEDADWKNIEAHVKSDMFLEVRIPKNSSDCDISEGNDVRSKNSESV</sequence>
<protein>
    <recommendedName>
        <fullName evidence="3">SHSP domain-containing protein</fullName>
    </recommendedName>
</protein>
<evidence type="ECO:0000313" key="4">
    <source>
        <dbReference type="EMBL" id="KAK9268346.1"/>
    </source>
</evidence>
<gene>
    <name evidence="4" type="ORF">L1049_000095</name>
</gene>
<dbReference type="InterPro" id="IPR002068">
    <property type="entry name" value="A-crystallin/Hsp20_dom"/>
</dbReference>
<dbReference type="Proteomes" id="UP001415857">
    <property type="component" value="Unassembled WGS sequence"/>
</dbReference>
<dbReference type="PANTHER" id="PTHR47838">
    <property type="entry name" value="21.7 KDA CLASS VI HEAT SHOCK PROTEIN"/>
    <property type="match status" value="1"/>
</dbReference>
<name>A0AAP0N9U0_LIQFO</name>
<evidence type="ECO:0000313" key="5">
    <source>
        <dbReference type="Proteomes" id="UP001415857"/>
    </source>
</evidence>
<reference evidence="4 5" key="1">
    <citation type="journal article" date="2024" name="Plant J.">
        <title>Genome sequences and population genomics reveal climatic adaptation and genomic divergence between two closely related sweetgum species.</title>
        <authorList>
            <person name="Xu W.Q."/>
            <person name="Ren C.Q."/>
            <person name="Zhang X.Y."/>
            <person name="Comes H.P."/>
            <person name="Liu X.H."/>
            <person name="Li Y.G."/>
            <person name="Kettle C.J."/>
            <person name="Jalonen R."/>
            <person name="Gaisberger H."/>
            <person name="Ma Y.Z."/>
            <person name="Qiu Y.X."/>
        </authorList>
    </citation>
    <scope>NUCLEOTIDE SEQUENCE [LARGE SCALE GENOMIC DNA]</scope>
    <source>
        <strain evidence="4">Hangzhou</strain>
    </source>
</reference>
<evidence type="ECO:0000256" key="1">
    <source>
        <dbReference type="PROSITE-ProRule" id="PRU00285"/>
    </source>
</evidence>
<dbReference type="EMBL" id="JBBPBK010000015">
    <property type="protein sequence ID" value="KAK9268346.1"/>
    <property type="molecule type" value="Genomic_DNA"/>
</dbReference>
<dbReference type="PROSITE" id="PS01031">
    <property type="entry name" value="SHSP"/>
    <property type="match status" value="1"/>
</dbReference>
<comment type="caution">
    <text evidence="4">The sequence shown here is derived from an EMBL/GenBank/DDBJ whole genome shotgun (WGS) entry which is preliminary data.</text>
</comment>
<dbReference type="Pfam" id="PF00011">
    <property type="entry name" value="HSP20"/>
    <property type="match status" value="1"/>
</dbReference>
<dbReference type="AlphaFoldDB" id="A0AAP0N9U0"/>
<keyword evidence="5" id="KW-1185">Reference proteome</keyword>
<dbReference type="CDD" id="cd06472">
    <property type="entry name" value="ACD_ScHsp26_like"/>
    <property type="match status" value="1"/>
</dbReference>
<dbReference type="InterPro" id="IPR008978">
    <property type="entry name" value="HSP20-like_chaperone"/>
</dbReference>
<dbReference type="SUPFAM" id="SSF49764">
    <property type="entry name" value="HSP20-like chaperones"/>
    <property type="match status" value="1"/>
</dbReference>
<proteinExistence type="inferred from homology"/>
<accession>A0AAP0N9U0</accession>
<feature type="domain" description="SHSP" evidence="3">
    <location>
        <begin position="77"/>
        <end position="193"/>
    </location>
</feature>
<organism evidence="4 5">
    <name type="scientific">Liquidambar formosana</name>
    <name type="common">Formosan gum</name>
    <dbReference type="NCBI Taxonomy" id="63359"/>
    <lineage>
        <taxon>Eukaryota</taxon>
        <taxon>Viridiplantae</taxon>
        <taxon>Streptophyta</taxon>
        <taxon>Embryophyta</taxon>
        <taxon>Tracheophyta</taxon>
        <taxon>Spermatophyta</taxon>
        <taxon>Magnoliopsida</taxon>
        <taxon>eudicotyledons</taxon>
        <taxon>Gunneridae</taxon>
        <taxon>Pentapetalae</taxon>
        <taxon>Saxifragales</taxon>
        <taxon>Altingiaceae</taxon>
        <taxon>Liquidambar</taxon>
    </lineage>
</organism>
<evidence type="ECO:0000256" key="2">
    <source>
        <dbReference type="RuleBase" id="RU003616"/>
    </source>
</evidence>
<dbReference type="PANTHER" id="PTHR47838:SF1">
    <property type="entry name" value="21.7 KDA CLASS VI HEAT SHOCK PROTEIN"/>
    <property type="match status" value="1"/>
</dbReference>
<comment type="similarity">
    <text evidence="1 2">Belongs to the small heat shock protein (HSP20) family.</text>
</comment>
<dbReference type="Gene3D" id="2.60.40.790">
    <property type="match status" value="1"/>
</dbReference>
<evidence type="ECO:0000259" key="3">
    <source>
        <dbReference type="PROSITE" id="PS01031"/>
    </source>
</evidence>